<evidence type="ECO:0000256" key="2">
    <source>
        <dbReference type="ARBA" id="ARBA00022723"/>
    </source>
</evidence>
<evidence type="ECO:0000256" key="5">
    <source>
        <dbReference type="ARBA" id="ARBA00023242"/>
    </source>
</evidence>
<sequence>MRSSIACARCRRSKVKCINNGVNTTCRACETSGRECTYPPPATGGNGGVVRRENVLPGQPTTDGPPHGETPRRSRPKKTVAPTSNHSLSAKESPRPLLDALDSTLLTPKIWTELFEIFQQHYSTDLPFLHPPTFLKPLRQSTLQSPPIDSTATSQSPSSILPPASPLLLLAFLALTARYHPVLVAHHSPATSSRQSNPLVASEYYAAAAKSRLAGQFGDALGVPSLERTQALLMLGLHEWGMCQGAKAWISIGVAVRSAQVLGLQFEQELDDMPLARSLALNAEAQHLGVNPDRYGPRSMLNKGEAFIEQEIRRRTFWSCFIMDRYLSSGKYRPSMLSVKDLRIQLPSSERAFLFGEKVKTLMLGEEFDEVAGRAEVQSQRQASVMLGTRSGDRERSHENGDRAGYSYKNHSDERMRNDEDNGRWEVGADEGVLSRFIKVLDLYGSIVKWSCAGGRRREQHPPWDHRSTFVSLRRQLNAFKESLPRDLTLTATNTSAHITSRTSTPYTLMHTIHLLCSIILHREYVPFIPLRCSKPQGPLDPPLFPSDEYQVPPGFWDESARECFKSARDLIDLLRTCEEWQVLVETPIVGFATYTVAFVGVYAINFPWMDPDGYMCKRQSHSNRSQAPSTDSSGVEAARKALETVSQMRKRLHMADGWFKTIRRVHLYFRRMKKDFHHNTRALEASSESGNSPESYRHLSLREGGAGGGLEEYKLLEKILKEFGSLETEDLDMPDADADTGTSRFGQGLDEGSDAGSAAVKSEGMDITEGTPDSASVRQERWNAINSVAAAASQRAENGNGNGTPTQPNGAMQAPGVHPHANHFQAGGQSPQKHQLLSPTQPPTTQHEQGGFNHSTPGQHQYGSPPANPGSAQTFPSSTDQARQASLSLQQQLQPQTQPQQPNTTAVWSPATKEMWLNSLETRFGGDDVAAFVAGNSWEDLAGMGGRAQGGWLSAVWGGAGH</sequence>
<feature type="region of interest" description="Disordered" evidence="6">
    <location>
        <begin position="384"/>
        <end position="419"/>
    </location>
</feature>
<dbReference type="PROSITE" id="PS50048">
    <property type="entry name" value="ZN2_CY6_FUNGAL_2"/>
    <property type="match status" value="1"/>
</dbReference>
<dbReference type="InterPro" id="IPR036864">
    <property type="entry name" value="Zn2-C6_fun-type_DNA-bd_sf"/>
</dbReference>
<dbReference type="Proteomes" id="UP000250140">
    <property type="component" value="Unassembled WGS sequence"/>
</dbReference>
<keyword evidence="4" id="KW-0804">Transcription</keyword>
<evidence type="ECO:0000259" key="7">
    <source>
        <dbReference type="PROSITE" id="PS50048"/>
    </source>
</evidence>
<dbReference type="SMART" id="SM00066">
    <property type="entry name" value="GAL4"/>
    <property type="match status" value="1"/>
</dbReference>
<dbReference type="GO" id="GO:0005634">
    <property type="term" value="C:nucleus"/>
    <property type="evidence" value="ECO:0007669"/>
    <property type="project" value="UniProtKB-SubCell"/>
</dbReference>
<feature type="compositionally biased region" description="Polar residues" evidence="6">
    <location>
        <begin position="81"/>
        <end position="90"/>
    </location>
</feature>
<evidence type="ECO:0000256" key="3">
    <source>
        <dbReference type="ARBA" id="ARBA00023015"/>
    </source>
</evidence>
<feature type="region of interest" description="Disordered" evidence="6">
    <location>
        <begin position="792"/>
        <end position="909"/>
    </location>
</feature>
<organism evidence="8 9">
    <name type="scientific">Glonium stellatum</name>
    <dbReference type="NCBI Taxonomy" id="574774"/>
    <lineage>
        <taxon>Eukaryota</taxon>
        <taxon>Fungi</taxon>
        <taxon>Dikarya</taxon>
        <taxon>Ascomycota</taxon>
        <taxon>Pezizomycotina</taxon>
        <taxon>Dothideomycetes</taxon>
        <taxon>Pleosporomycetidae</taxon>
        <taxon>Gloniales</taxon>
        <taxon>Gloniaceae</taxon>
        <taxon>Glonium</taxon>
    </lineage>
</organism>
<dbReference type="InterPro" id="IPR007219">
    <property type="entry name" value="XnlR_reg_dom"/>
</dbReference>
<feature type="compositionally biased region" description="Polar residues" evidence="6">
    <location>
        <begin position="871"/>
        <end position="881"/>
    </location>
</feature>
<evidence type="ECO:0000256" key="1">
    <source>
        <dbReference type="ARBA" id="ARBA00004123"/>
    </source>
</evidence>
<accession>A0A8E2F2X6</accession>
<feature type="compositionally biased region" description="Basic and acidic residues" evidence="6">
    <location>
        <begin position="410"/>
        <end position="419"/>
    </location>
</feature>
<keyword evidence="3" id="KW-0805">Transcription regulation</keyword>
<keyword evidence="5" id="KW-0539">Nucleus</keyword>
<proteinExistence type="predicted"/>
<feature type="region of interest" description="Disordered" evidence="6">
    <location>
        <begin position="683"/>
        <end position="704"/>
    </location>
</feature>
<keyword evidence="9" id="KW-1185">Reference proteome</keyword>
<dbReference type="Gene3D" id="4.10.240.10">
    <property type="entry name" value="Zn(2)-C6 fungal-type DNA-binding domain"/>
    <property type="match status" value="1"/>
</dbReference>
<dbReference type="OrthoDB" id="5370478at2759"/>
<evidence type="ECO:0000313" key="8">
    <source>
        <dbReference type="EMBL" id="OCL08968.1"/>
    </source>
</evidence>
<dbReference type="CDD" id="cd12148">
    <property type="entry name" value="fungal_TF_MHR"/>
    <property type="match status" value="1"/>
</dbReference>
<dbReference type="GO" id="GO:0003677">
    <property type="term" value="F:DNA binding"/>
    <property type="evidence" value="ECO:0007669"/>
    <property type="project" value="InterPro"/>
</dbReference>
<dbReference type="Pfam" id="PF04082">
    <property type="entry name" value="Fungal_trans"/>
    <property type="match status" value="1"/>
</dbReference>
<evidence type="ECO:0000256" key="6">
    <source>
        <dbReference type="SAM" id="MobiDB-lite"/>
    </source>
</evidence>
<dbReference type="PANTHER" id="PTHR47338">
    <property type="entry name" value="ZN(II)2CYS6 TRANSCRIPTION FACTOR (EUROFUNG)-RELATED"/>
    <property type="match status" value="1"/>
</dbReference>
<reference evidence="8 9" key="1">
    <citation type="journal article" date="2016" name="Nat. Commun.">
        <title>Ectomycorrhizal ecology is imprinted in the genome of the dominant symbiotic fungus Cenococcum geophilum.</title>
        <authorList>
            <consortium name="DOE Joint Genome Institute"/>
            <person name="Peter M."/>
            <person name="Kohler A."/>
            <person name="Ohm R.A."/>
            <person name="Kuo A."/>
            <person name="Krutzmann J."/>
            <person name="Morin E."/>
            <person name="Arend M."/>
            <person name="Barry K.W."/>
            <person name="Binder M."/>
            <person name="Choi C."/>
            <person name="Clum A."/>
            <person name="Copeland A."/>
            <person name="Grisel N."/>
            <person name="Haridas S."/>
            <person name="Kipfer T."/>
            <person name="LaButti K."/>
            <person name="Lindquist E."/>
            <person name="Lipzen A."/>
            <person name="Maire R."/>
            <person name="Meier B."/>
            <person name="Mihaltcheva S."/>
            <person name="Molinier V."/>
            <person name="Murat C."/>
            <person name="Poggeler S."/>
            <person name="Quandt C.A."/>
            <person name="Sperisen C."/>
            <person name="Tritt A."/>
            <person name="Tisserant E."/>
            <person name="Crous P.W."/>
            <person name="Henrissat B."/>
            <person name="Nehls U."/>
            <person name="Egli S."/>
            <person name="Spatafora J.W."/>
            <person name="Grigoriev I.V."/>
            <person name="Martin F.M."/>
        </authorList>
    </citation>
    <scope>NUCLEOTIDE SEQUENCE [LARGE SCALE GENOMIC DNA]</scope>
    <source>
        <strain evidence="8 9">CBS 207.34</strain>
    </source>
</reference>
<dbReference type="EMBL" id="KV749544">
    <property type="protein sequence ID" value="OCL08968.1"/>
    <property type="molecule type" value="Genomic_DNA"/>
</dbReference>
<dbReference type="PROSITE" id="PS00463">
    <property type="entry name" value="ZN2_CY6_FUNGAL_1"/>
    <property type="match status" value="1"/>
</dbReference>
<feature type="compositionally biased region" description="Basic and acidic residues" evidence="6">
    <location>
        <begin position="391"/>
        <end position="402"/>
    </location>
</feature>
<dbReference type="GO" id="GO:0008270">
    <property type="term" value="F:zinc ion binding"/>
    <property type="evidence" value="ECO:0007669"/>
    <property type="project" value="InterPro"/>
</dbReference>
<feature type="region of interest" description="Disordered" evidence="6">
    <location>
        <begin position="39"/>
        <end position="95"/>
    </location>
</feature>
<dbReference type="SUPFAM" id="SSF57701">
    <property type="entry name" value="Zn2/Cys6 DNA-binding domain"/>
    <property type="match status" value="1"/>
</dbReference>
<feature type="compositionally biased region" description="Low complexity" evidence="6">
    <location>
        <begin position="882"/>
        <end position="907"/>
    </location>
</feature>
<dbReference type="InterPro" id="IPR050815">
    <property type="entry name" value="TF_fung"/>
</dbReference>
<evidence type="ECO:0000256" key="4">
    <source>
        <dbReference type="ARBA" id="ARBA00023163"/>
    </source>
</evidence>
<dbReference type="GO" id="GO:0000981">
    <property type="term" value="F:DNA-binding transcription factor activity, RNA polymerase II-specific"/>
    <property type="evidence" value="ECO:0007669"/>
    <property type="project" value="InterPro"/>
</dbReference>
<gene>
    <name evidence="8" type="ORF">AOQ84DRAFT_30445</name>
</gene>
<evidence type="ECO:0000313" key="9">
    <source>
        <dbReference type="Proteomes" id="UP000250140"/>
    </source>
</evidence>
<dbReference type="AlphaFoldDB" id="A0A8E2F2X6"/>
<name>A0A8E2F2X6_9PEZI</name>
<dbReference type="GO" id="GO:0006351">
    <property type="term" value="P:DNA-templated transcription"/>
    <property type="evidence" value="ECO:0007669"/>
    <property type="project" value="InterPro"/>
</dbReference>
<dbReference type="CDD" id="cd00067">
    <property type="entry name" value="GAL4"/>
    <property type="match status" value="1"/>
</dbReference>
<keyword evidence="2" id="KW-0479">Metal-binding</keyword>
<feature type="region of interest" description="Disordered" evidence="6">
    <location>
        <begin position="731"/>
        <end position="777"/>
    </location>
</feature>
<feature type="compositionally biased region" description="Polar residues" evidence="6">
    <location>
        <begin position="828"/>
        <end position="863"/>
    </location>
</feature>
<protein>
    <recommendedName>
        <fullName evidence="7">Zn(2)-C6 fungal-type domain-containing protein</fullName>
    </recommendedName>
</protein>
<dbReference type="PANTHER" id="PTHR47338:SF5">
    <property type="entry name" value="ZN(II)2CYS6 TRANSCRIPTION FACTOR (EUROFUNG)"/>
    <property type="match status" value="1"/>
</dbReference>
<feature type="domain" description="Zn(2)-C6 fungal-type" evidence="7">
    <location>
        <begin position="6"/>
        <end position="38"/>
    </location>
</feature>
<dbReference type="Pfam" id="PF00172">
    <property type="entry name" value="Zn_clus"/>
    <property type="match status" value="1"/>
</dbReference>
<dbReference type="SMART" id="SM00906">
    <property type="entry name" value="Fungal_trans"/>
    <property type="match status" value="1"/>
</dbReference>
<comment type="subcellular location">
    <subcellularLocation>
        <location evidence="1">Nucleus</location>
    </subcellularLocation>
</comment>
<dbReference type="InterPro" id="IPR001138">
    <property type="entry name" value="Zn2Cys6_DnaBD"/>
</dbReference>